<dbReference type="FunFam" id="2.130.10.10:FF:000074">
    <property type="entry name" value="Angio-associated migratory cell protein-like protein"/>
    <property type="match status" value="1"/>
</dbReference>
<feature type="repeat" description="WD" evidence="5">
    <location>
        <begin position="197"/>
        <end position="238"/>
    </location>
</feature>
<evidence type="ECO:0000256" key="6">
    <source>
        <dbReference type="SAM" id="MobiDB-lite"/>
    </source>
</evidence>
<dbReference type="InterPro" id="IPR051179">
    <property type="entry name" value="WD_repeat_multifunction"/>
</dbReference>
<dbReference type="PRINTS" id="PR00320">
    <property type="entry name" value="GPROTEINBRPT"/>
</dbReference>
<feature type="region of interest" description="Disordered" evidence="6">
    <location>
        <begin position="24"/>
        <end position="47"/>
    </location>
</feature>
<reference evidence="8 9" key="1">
    <citation type="submission" date="2019-01" db="EMBL/GenBank/DDBJ databases">
        <title>Sequencing of cultivated peanut Arachis hypogaea provides insights into genome evolution and oil improvement.</title>
        <authorList>
            <person name="Chen X."/>
        </authorList>
    </citation>
    <scope>NUCLEOTIDE SEQUENCE [LARGE SCALE GENOMIC DNA]</scope>
    <source>
        <strain evidence="9">cv. Fuhuasheng</strain>
        <strain evidence="8">GDAAS-fuhuasheng2018</strain>
        <tissue evidence="8">Leaves</tissue>
    </source>
</reference>
<proteinExistence type="predicted"/>
<accession>A0A444XU63</accession>
<dbReference type="PROSITE" id="PS50082">
    <property type="entry name" value="WD_REPEATS_2"/>
    <property type="match status" value="6"/>
</dbReference>
<dbReference type="InterPro" id="IPR019775">
    <property type="entry name" value="WD40_repeat_CS"/>
</dbReference>
<dbReference type="STRING" id="3818.A0A444XU63"/>
<dbReference type="PANTHER" id="PTHR19857:SF8">
    <property type="entry name" value="ANGIO-ASSOCIATED MIGRATORY CELL PROTEIN"/>
    <property type="match status" value="1"/>
</dbReference>
<evidence type="ECO:0000313" key="9">
    <source>
        <dbReference type="Proteomes" id="UP000289738"/>
    </source>
</evidence>
<keyword evidence="9" id="KW-1185">Reference proteome</keyword>
<keyword evidence="3 5" id="KW-0853">WD repeat</keyword>
<evidence type="ECO:0000256" key="3">
    <source>
        <dbReference type="ARBA" id="ARBA00022574"/>
    </source>
</evidence>
<feature type="repeat" description="WD" evidence="5">
    <location>
        <begin position="296"/>
        <end position="337"/>
    </location>
</feature>
<evidence type="ECO:0000313" key="7">
    <source>
        <dbReference type="EMBL" id="QHN79080.1"/>
    </source>
</evidence>
<dbReference type="InterPro" id="IPR015943">
    <property type="entry name" value="WD40/YVTN_repeat-like_dom_sf"/>
</dbReference>
<gene>
    <name evidence="8" type="ORF">Ahy_B09g099236</name>
    <name evidence="7" type="ORF">DS421_19g667000</name>
</gene>
<feature type="repeat" description="WD" evidence="5">
    <location>
        <begin position="114"/>
        <end position="147"/>
    </location>
</feature>
<dbReference type="Proteomes" id="UP000289738">
    <property type="component" value="Chromosome B09"/>
</dbReference>
<dbReference type="Pfam" id="PF00400">
    <property type="entry name" value="WD40"/>
    <property type="match status" value="7"/>
</dbReference>
<dbReference type="AlphaFoldDB" id="A0A444XU63"/>
<name>A0A444XU63_ARAHY</name>
<dbReference type="SMART" id="SM00320">
    <property type="entry name" value="WD40"/>
    <property type="match status" value="7"/>
</dbReference>
<evidence type="ECO:0000313" key="8">
    <source>
        <dbReference type="EMBL" id="RYQ92986.1"/>
    </source>
</evidence>
<feature type="repeat" description="WD" evidence="5">
    <location>
        <begin position="337"/>
        <end position="377"/>
    </location>
</feature>
<reference evidence="7 10" key="2">
    <citation type="submission" date="2020-01" db="EMBL/GenBank/DDBJ databases">
        <title>Genome sequence of Arachis hypogaea, cultivar Shitouqi.</title>
        <authorList>
            <person name="Zhuang W."/>
            <person name="Chen H."/>
            <person name="Varshney R."/>
            <person name="Wang D."/>
            <person name="Ming R."/>
        </authorList>
    </citation>
    <scope>NUCLEOTIDE SEQUENCE [LARGE SCALE GENOMIC DNA]</scope>
    <source>
        <tissue evidence="7">Young leaf</tissue>
    </source>
</reference>
<dbReference type="EMBL" id="CP031001">
    <property type="protein sequence ID" value="QHN79080.1"/>
    <property type="molecule type" value="Genomic_DNA"/>
</dbReference>
<dbReference type="PROSITE" id="PS50294">
    <property type="entry name" value="WD_REPEATS_REGION"/>
    <property type="match status" value="6"/>
</dbReference>
<dbReference type="InterPro" id="IPR001680">
    <property type="entry name" value="WD40_rpt"/>
</dbReference>
<dbReference type="SUPFAM" id="SSF50998">
    <property type="entry name" value="Quinoprotein alcohol dehydrogenase-like"/>
    <property type="match status" value="1"/>
</dbReference>
<dbReference type="GO" id="GO:0005737">
    <property type="term" value="C:cytoplasm"/>
    <property type="evidence" value="ECO:0007669"/>
    <property type="project" value="UniProtKB-SubCell"/>
</dbReference>
<feature type="repeat" description="WD" evidence="5">
    <location>
        <begin position="378"/>
        <end position="413"/>
    </location>
</feature>
<evidence type="ECO:0000256" key="2">
    <source>
        <dbReference type="ARBA" id="ARBA00022490"/>
    </source>
</evidence>
<evidence type="ECO:0000313" key="10">
    <source>
        <dbReference type="Proteomes" id="UP000464620"/>
    </source>
</evidence>
<dbReference type="PROSITE" id="PS00678">
    <property type="entry name" value="WD_REPEATS_1"/>
    <property type="match status" value="2"/>
</dbReference>
<evidence type="ECO:0000256" key="1">
    <source>
        <dbReference type="ARBA" id="ARBA00004496"/>
    </source>
</evidence>
<feature type="repeat" description="WD" evidence="5">
    <location>
        <begin position="155"/>
        <end position="196"/>
    </location>
</feature>
<organism evidence="8 9">
    <name type="scientific">Arachis hypogaea</name>
    <name type="common">Peanut</name>
    <dbReference type="NCBI Taxonomy" id="3818"/>
    <lineage>
        <taxon>Eukaryota</taxon>
        <taxon>Viridiplantae</taxon>
        <taxon>Streptophyta</taxon>
        <taxon>Embryophyta</taxon>
        <taxon>Tracheophyta</taxon>
        <taxon>Spermatophyta</taxon>
        <taxon>Magnoliopsida</taxon>
        <taxon>eudicotyledons</taxon>
        <taxon>Gunneridae</taxon>
        <taxon>Pentapetalae</taxon>
        <taxon>rosids</taxon>
        <taxon>fabids</taxon>
        <taxon>Fabales</taxon>
        <taxon>Fabaceae</taxon>
        <taxon>Papilionoideae</taxon>
        <taxon>50 kb inversion clade</taxon>
        <taxon>dalbergioids sensu lato</taxon>
        <taxon>Dalbergieae</taxon>
        <taxon>Pterocarpus clade</taxon>
        <taxon>Arachis</taxon>
    </lineage>
</organism>
<evidence type="ECO:0000256" key="4">
    <source>
        <dbReference type="ARBA" id="ARBA00022737"/>
    </source>
</evidence>
<protein>
    <submittedName>
        <fullName evidence="8">Uncharacterized protein</fullName>
    </submittedName>
</protein>
<dbReference type="Proteomes" id="UP000464620">
    <property type="component" value="Chromosome B09"/>
</dbReference>
<dbReference type="Gene3D" id="2.130.10.10">
    <property type="entry name" value="YVTN repeat-like/Quinoprotein amine dehydrogenase"/>
    <property type="match status" value="1"/>
</dbReference>
<dbReference type="CDD" id="cd00200">
    <property type="entry name" value="WD40"/>
    <property type="match status" value="1"/>
</dbReference>
<dbReference type="InterPro" id="IPR011047">
    <property type="entry name" value="Quinoprotein_ADH-like_sf"/>
</dbReference>
<keyword evidence="4" id="KW-0677">Repeat</keyword>
<dbReference type="InterPro" id="IPR020472">
    <property type="entry name" value="WD40_PAC1"/>
</dbReference>
<comment type="subcellular location">
    <subcellularLocation>
        <location evidence="1">Cytoplasm</location>
    </subcellularLocation>
</comment>
<evidence type="ECO:0000256" key="5">
    <source>
        <dbReference type="PROSITE-ProRule" id="PRU00221"/>
    </source>
</evidence>
<feature type="compositionally biased region" description="Acidic residues" evidence="6">
    <location>
        <begin position="24"/>
        <end position="38"/>
    </location>
</feature>
<dbReference type="EMBL" id="SDMP01000019">
    <property type="protein sequence ID" value="RYQ92986.1"/>
    <property type="molecule type" value="Genomic_DNA"/>
</dbReference>
<sequence>MNAADDDDQEFVIDECDILDEVSIDDEDLPDAYDDQYSDSEHSVDADDSVHTFTRHKEELYSAACRPSDATEHEPWELYSAACSPSDATLVATGGRDDRGFLWNIGNEVWYSELKGHMDSVSSLAFSHDGQFLASGCLGGIVQVWDVLGNLKGTLEGPRGGIEWLRWHPRGHILLAGSEDSTVWMWNAERAAFANMFVGHGASVTCGDFTPDGKIICTGSADATLRIWNPKSGESIHVVRGHPYHTEGLTCLSISSSSTLALTGSGAIPDSSSKDGSGSGSAHIVNISTGKVINTVVSHSGSIECVGFSPSDSWAAIGGLDKKLVIWDVEHSLSRSTCNHEDGVTCLAWLDASNLATGCLDGNVRLWDSRSGECTTTFRGHSAAIYALCVSADNKYLVSASYDGTARVFELGS</sequence>
<keyword evidence="2" id="KW-0963">Cytoplasm</keyword>
<dbReference type="PANTHER" id="PTHR19857">
    <property type="entry name" value="MITOCHONDRIAL DIVISION PROTEIN 1-RELATED"/>
    <property type="match status" value="1"/>
</dbReference>